<feature type="signal peptide" evidence="5">
    <location>
        <begin position="1"/>
        <end position="25"/>
    </location>
</feature>
<keyword evidence="4" id="KW-1015">Disulfide bond</keyword>
<protein>
    <submittedName>
        <fullName evidence="8">Uncharacterized protein LOC106815662</fullName>
    </submittedName>
</protein>
<comment type="subcellular location">
    <subcellularLocation>
        <location evidence="1">Secreted</location>
    </subcellularLocation>
</comment>
<dbReference type="RefSeq" id="XP_014675645.1">
    <property type="nucleotide sequence ID" value="XM_014820159.1"/>
</dbReference>
<dbReference type="InterPro" id="IPR029034">
    <property type="entry name" value="Cystine-knot_cytokine"/>
</dbReference>
<keyword evidence="3 5" id="KW-0732">Signal</keyword>
<feature type="chain" id="PRO_5047474415" evidence="5">
    <location>
        <begin position="26"/>
        <end position="127"/>
    </location>
</feature>
<evidence type="ECO:0000256" key="1">
    <source>
        <dbReference type="ARBA" id="ARBA00004613"/>
    </source>
</evidence>
<evidence type="ECO:0000256" key="4">
    <source>
        <dbReference type="ARBA" id="ARBA00023157"/>
    </source>
</evidence>
<feature type="domain" description="DAN" evidence="6">
    <location>
        <begin position="26"/>
        <end position="122"/>
    </location>
</feature>
<reference evidence="8" key="1">
    <citation type="submission" date="2025-08" db="UniProtKB">
        <authorList>
            <consortium name="RefSeq"/>
        </authorList>
    </citation>
    <scope>IDENTIFICATION</scope>
</reference>
<dbReference type="GeneID" id="106815662"/>
<dbReference type="Proteomes" id="UP000695022">
    <property type="component" value="Unplaced"/>
</dbReference>
<evidence type="ECO:0000256" key="2">
    <source>
        <dbReference type="ARBA" id="ARBA00022525"/>
    </source>
</evidence>
<proteinExistence type="predicted"/>
<gene>
    <name evidence="8" type="primary">LOC106815662</name>
</gene>
<sequence length="127" mass="13650">MGQESKAICFAIFAAVLCLPHSTSSSRNPWQKPGCHRVGFERTVTIPSCMPFTLATNGCRGYCTSFAVPSPQEVVAVNPTHAVTSYANCCNIGDSREVAVKVLCLDKVRTVTFKSAETCACSLCTKH</sequence>
<dbReference type="PANTHER" id="PTHR31129">
    <property type="entry name" value="GLYCOPROTEIN HORMONE ALPHA-2"/>
    <property type="match status" value="1"/>
</dbReference>
<dbReference type="InterPro" id="IPR004133">
    <property type="entry name" value="DAN_dom"/>
</dbReference>
<dbReference type="Pfam" id="PF03045">
    <property type="entry name" value="DAN"/>
    <property type="match status" value="1"/>
</dbReference>
<evidence type="ECO:0000256" key="5">
    <source>
        <dbReference type="SAM" id="SignalP"/>
    </source>
</evidence>
<name>A0ABM1ETX4_PRICU</name>
<keyword evidence="2" id="KW-0964">Secreted</keyword>
<accession>A0ABM1ETX4</accession>
<evidence type="ECO:0000313" key="7">
    <source>
        <dbReference type="Proteomes" id="UP000695022"/>
    </source>
</evidence>
<dbReference type="InterPro" id="IPR052680">
    <property type="entry name" value="Glyco_Hormone_Alpha"/>
</dbReference>
<organism evidence="7 8">
    <name type="scientific">Priapulus caudatus</name>
    <name type="common">Priapulid worm</name>
    <dbReference type="NCBI Taxonomy" id="37621"/>
    <lineage>
        <taxon>Eukaryota</taxon>
        <taxon>Metazoa</taxon>
        <taxon>Ecdysozoa</taxon>
        <taxon>Scalidophora</taxon>
        <taxon>Priapulida</taxon>
        <taxon>Priapulimorpha</taxon>
        <taxon>Priapulimorphida</taxon>
        <taxon>Priapulidae</taxon>
        <taxon>Priapulus</taxon>
    </lineage>
</organism>
<evidence type="ECO:0000259" key="6">
    <source>
        <dbReference type="Pfam" id="PF03045"/>
    </source>
</evidence>
<evidence type="ECO:0000313" key="8">
    <source>
        <dbReference type="RefSeq" id="XP_014675645.1"/>
    </source>
</evidence>
<evidence type="ECO:0000256" key="3">
    <source>
        <dbReference type="ARBA" id="ARBA00022729"/>
    </source>
</evidence>
<keyword evidence="7" id="KW-1185">Reference proteome</keyword>
<dbReference type="Gene3D" id="2.10.90.10">
    <property type="entry name" value="Cystine-knot cytokines"/>
    <property type="match status" value="1"/>
</dbReference>
<dbReference type="PANTHER" id="PTHR31129:SF2">
    <property type="entry name" value="GLYCOPROTEIN HORMONE ALPHA-2"/>
    <property type="match status" value="1"/>
</dbReference>